<dbReference type="Gene3D" id="2.30.29.80">
    <property type="match status" value="1"/>
</dbReference>
<dbReference type="KEGG" id="bana:BARAN1_0822"/>
<dbReference type="OrthoDB" id="9802792at2"/>
<dbReference type="InterPro" id="IPR036913">
    <property type="entry name" value="YegP-like_sf"/>
</dbReference>
<evidence type="ECO:0000259" key="1">
    <source>
        <dbReference type="Pfam" id="PF07411"/>
    </source>
</evidence>
<evidence type="ECO:0000313" key="2">
    <source>
        <dbReference type="EMBL" id="SQD92846.1"/>
    </source>
</evidence>
<name>A0A2X3KZB7_9BACT</name>
<accession>A0A2X3KZB7</accession>
<dbReference type="AlphaFoldDB" id="A0A2X3KZB7"/>
<reference evidence="3" key="1">
    <citation type="submission" date="2018-05" db="EMBL/GenBank/DDBJ databases">
        <authorList>
            <person name="Hao L."/>
        </authorList>
    </citation>
    <scope>NUCLEOTIDE SEQUENCE [LARGE SCALE GENOMIC DNA]</scope>
</reference>
<organism evidence="2 3">
    <name type="scientific">Candidatus Bipolaricaulis anaerobius</name>
    <dbReference type="NCBI Taxonomy" id="2026885"/>
    <lineage>
        <taxon>Bacteria</taxon>
        <taxon>Candidatus Bipolaricaulota</taxon>
        <taxon>Candidatus Bipolaricaulia</taxon>
        <taxon>Candidatus Bipolaricaulales</taxon>
        <taxon>Candidatus Bipolaricaulaceae</taxon>
        <taxon>Candidatus Bipolaricaulis</taxon>
    </lineage>
</organism>
<proteinExistence type="predicted"/>
<feature type="domain" description="DUF1508" evidence="1">
    <location>
        <begin position="10"/>
        <end position="58"/>
    </location>
</feature>
<dbReference type="Pfam" id="PF07411">
    <property type="entry name" value="DUF1508"/>
    <property type="match status" value="1"/>
</dbReference>
<dbReference type="PANTHER" id="PTHR40606:SF1">
    <property type="entry name" value="UPF0339 PROTEIN YEGP"/>
    <property type="match status" value="1"/>
</dbReference>
<gene>
    <name evidence="2" type="ORF">BARAN1_0822</name>
</gene>
<dbReference type="PANTHER" id="PTHR40606">
    <property type="match status" value="1"/>
</dbReference>
<sequence length="61" mass="6876">MAATFELYKDKSDKWRWRLRHSNTNVIASSGESYSSKEAAMNGIESVKENAKGAPIKEVKE</sequence>
<protein>
    <recommendedName>
        <fullName evidence="1">DUF1508 domain-containing protein</fullName>
    </recommendedName>
</protein>
<dbReference type="EMBL" id="LS483254">
    <property type="protein sequence ID" value="SQD92846.1"/>
    <property type="molecule type" value="Genomic_DNA"/>
</dbReference>
<dbReference type="Proteomes" id="UP000249818">
    <property type="component" value="Chromosome BARAN1"/>
</dbReference>
<dbReference type="SUPFAM" id="SSF160113">
    <property type="entry name" value="YegP-like"/>
    <property type="match status" value="1"/>
</dbReference>
<dbReference type="NCBIfam" id="NF041908">
    <property type="entry name" value="HVO_2922"/>
    <property type="match status" value="1"/>
</dbReference>
<dbReference type="InterPro" id="IPR010879">
    <property type="entry name" value="DUF1508"/>
</dbReference>
<dbReference type="RefSeq" id="WP_122031110.1">
    <property type="nucleotide sequence ID" value="NZ_LS483254.1"/>
</dbReference>
<keyword evidence="3" id="KW-1185">Reference proteome</keyword>
<evidence type="ECO:0000313" key="3">
    <source>
        <dbReference type="Proteomes" id="UP000249818"/>
    </source>
</evidence>
<dbReference type="InterPro" id="IPR051141">
    <property type="entry name" value="UPF0339_domain"/>
</dbReference>